<name>A0A3E4ZB57_9BACT</name>
<dbReference type="EMBL" id="WNCN01000054">
    <property type="protein sequence ID" value="MTU41799.1"/>
    <property type="molecule type" value="Genomic_DNA"/>
</dbReference>
<reference evidence="8 9" key="2">
    <citation type="journal article" date="2019" name="Nat. Med.">
        <title>A library of human gut bacterial isolates paired with longitudinal multiomics data enables mechanistic microbiome research.</title>
        <authorList>
            <person name="Poyet M."/>
            <person name="Groussin M."/>
            <person name="Gibbons S.M."/>
            <person name="Avila-Pacheco J."/>
            <person name="Jiang X."/>
            <person name="Kearney S.M."/>
            <person name="Perrotta A.R."/>
            <person name="Berdy B."/>
            <person name="Zhao S."/>
            <person name="Lieberman T.D."/>
            <person name="Swanson P.K."/>
            <person name="Smith M."/>
            <person name="Roesemann S."/>
            <person name="Alexander J.E."/>
            <person name="Rich S.A."/>
            <person name="Livny J."/>
            <person name="Vlamakis H."/>
            <person name="Clish C."/>
            <person name="Bullock K."/>
            <person name="Deik A."/>
            <person name="Scott J."/>
            <person name="Pierce K.A."/>
            <person name="Xavier R.J."/>
            <person name="Alm E.J."/>
        </authorList>
    </citation>
    <scope>NUCLEOTIDE SEQUENCE [LARGE SCALE GENOMIC DNA]</scope>
    <source>
        <strain evidence="5 10">BIOML-A11</strain>
        <strain evidence="4 9">BIOML-A16</strain>
        <strain evidence="3 8">BIOML-A29</strain>
    </source>
</reference>
<evidence type="ECO:0000313" key="8">
    <source>
        <dbReference type="Proteomes" id="UP000434916"/>
    </source>
</evidence>
<evidence type="ECO:0000313" key="9">
    <source>
        <dbReference type="Proteomes" id="UP000448908"/>
    </source>
</evidence>
<evidence type="ECO:0000313" key="3">
    <source>
        <dbReference type="EMBL" id="MTU41799.1"/>
    </source>
</evidence>
<dbReference type="InterPro" id="IPR025668">
    <property type="entry name" value="Tnp_DDE_dom"/>
</dbReference>
<dbReference type="NCBIfam" id="NF033551">
    <property type="entry name" value="transpos_IS1182"/>
    <property type="match status" value="1"/>
</dbReference>
<evidence type="ECO:0000313" key="6">
    <source>
        <dbReference type="EMBL" id="RHC84200.1"/>
    </source>
</evidence>
<dbReference type="Proteomes" id="UP000286260">
    <property type="component" value="Unassembled WGS sequence"/>
</dbReference>
<dbReference type="Proteomes" id="UP000482671">
    <property type="component" value="Unassembled WGS sequence"/>
</dbReference>
<dbReference type="EMBL" id="WNDA01000099">
    <property type="protein sequence ID" value="MTU71531.1"/>
    <property type="molecule type" value="Genomic_DNA"/>
</dbReference>
<dbReference type="Proteomes" id="UP000434916">
    <property type="component" value="Unassembled WGS sequence"/>
</dbReference>
<dbReference type="Pfam" id="PF05598">
    <property type="entry name" value="DUF772"/>
    <property type="match status" value="1"/>
</dbReference>
<evidence type="ECO:0000313" key="7">
    <source>
        <dbReference type="Proteomes" id="UP000286260"/>
    </source>
</evidence>
<feature type="domain" description="Transposase InsH N-terminal" evidence="1">
    <location>
        <begin position="20"/>
        <end position="109"/>
    </location>
</feature>
<comment type="caution">
    <text evidence="6">The sequence shown here is derived from an EMBL/GenBank/DDBJ whole genome shotgun (WGS) entry which is preliminary data.</text>
</comment>
<gene>
    <name evidence="6" type="ORF">DW828_11800</name>
    <name evidence="3" type="ORF">GMD82_20610</name>
    <name evidence="4" type="ORF">GMD92_21455</name>
    <name evidence="5" type="ORF">GME02_20285</name>
</gene>
<keyword evidence="8" id="KW-1185">Reference proteome</keyword>
<evidence type="ECO:0000313" key="5">
    <source>
        <dbReference type="EMBL" id="MTV03918.1"/>
    </source>
</evidence>
<accession>A0A3E4ZB57</accession>
<organism evidence="6 7">
    <name type="scientific">Parabacteroides merdae</name>
    <dbReference type="NCBI Taxonomy" id="46503"/>
    <lineage>
        <taxon>Bacteria</taxon>
        <taxon>Pseudomonadati</taxon>
        <taxon>Bacteroidota</taxon>
        <taxon>Bacteroidia</taxon>
        <taxon>Bacteroidales</taxon>
        <taxon>Tannerellaceae</taxon>
        <taxon>Parabacteroides</taxon>
    </lineage>
</organism>
<dbReference type="InterPro" id="IPR008490">
    <property type="entry name" value="Transposase_InsH_N"/>
</dbReference>
<sequence length="543" mass="63311">MAKIVFKELTSNQNVLFPVSLSEKIAPNHPVRVVNSVVDALDISCLLWAYKGGGTSSYHPRMMLKVLFYAYLNNIYSCRKIEKALQENIHFMWLSGNSTPDFRTINDFRGKRLKEHIKSLFSAIVLLLQESGYVSLDVQYIDGTKVESASNRYTFVWRGSVEKNKVKLESKIQSILSEVDKHIEQDKQERTPDCLPDMDSCGLREKVSALNKRLSGMNNAEQKQIKKLQEEYLPRLAKYESQLEKLGDRNSFSKTDEDATFMRMKEDHMKNGQLKPAYNIQIATENQFITNLGIYRRAGDTGTLISFLKDFRETYHRQSSIVVADAGYGSEQNYEFMENAGIEAFVKYNYFHKEQKRAWKKDAFAIQNLYYNQERDYYVCPMGQHMEYKGQKKSKSDLGYVSILKRYQAQNCEGCPLKSQCHKSKANRIIEVNYNLNRYKQKARERLMSEEGIYHRGRRCIEPEAVFAQIKHNSAWNRFRLRGLEKVKTEFTLVAIAHNLRKLAKKVSFLLFFTYFCRMTSRKVIIEKTKDILNIKMDNKRAA</sequence>
<dbReference type="EMBL" id="QSII01000015">
    <property type="protein sequence ID" value="RHC84200.1"/>
    <property type="molecule type" value="Genomic_DNA"/>
</dbReference>
<dbReference type="EMBL" id="WNDD01000040">
    <property type="protein sequence ID" value="MTV03918.1"/>
    <property type="molecule type" value="Genomic_DNA"/>
</dbReference>
<dbReference type="AlphaFoldDB" id="A0A3E4ZB57"/>
<dbReference type="Proteomes" id="UP000448908">
    <property type="component" value="Unassembled WGS sequence"/>
</dbReference>
<proteinExistence type="predicted"/>
<evidence type="ECO:0000313" key="10">
    <source>
        <dbReference type="Proteomes" id="UP000482671"/>
    </source>
</evidence>
<dbReference type="PANTHER" id="PTHR33408">
    <property type="entry name" value="TRANSPOSASE"/>
    <property type="match status" value="1"/>
</dbReference>
<dbReference type="Pfam" id="PF13751">
    <property type="entry name" value="DDE_Tnp_1_6"/>
    <property type="match status" value="1"/>
</dbReference>
<protein>
    <submittedName>
        <fullName evidence="6">IS1182 family transposase</fullName>
    </submittedName>
</protein>
<evidence type="ECO:0000259" key="2">
    <source>
        <dbReference type="Pfam" id="PF13751"/>
    </source>
</evidence>
<dbReference type="InterPro" id="IPR047629">
    <property type="entry name" value="IS1182_transpos"/>
</dbReference>
<dbReference type="STRING" id="46503.ERS852463_02506"/>
<reference evidence="6 7" key="1">
    <citation type="submission" date="2018-08" db="EMBL/GenBank/DDBJ databases">
        <title>A genome reference for cultivated species of the human gut microbiota.</title>
        <authorList>
            <person name="Zou Y."/>
            <person name="Xue W."/>
            <person name="Luo G."/>
        </authorList>
    </citation>
    <scope>NUCLEOTIDE SEQUENCE [LARGE SCALE GENOMIC DNA]</scope>
    <source>
        <strain evidence="6 7">AM34-17</strain>
    </source>
</reference>
<feature type="domain" description="Transposase DDE" evidence="2">
    <location>
        <begin position="379"/>
        <end position="504"/>
    </location>
</feature>
<dbReference type="RefSeq" id="WP_046451437.1">
    <property type="nucleotide sequence ID" value="NZ_BAABZJ010000001.1"/>
</dbReference>
<evidence type="ECO:0000313" key="4">
    <source>
        <dbReference type="EMBL" id="MTU71531.1"/>
    </source>
</evidence>
<dbReference type="PANTHER" id="PTHR33408:SF2">
    <property type="entry name" value="TRANSPOSASE DDE DOMAIN-CONTAINING PROTEIN"/>
    <property type="match status" value="1"/>
</dbReference>
<evidence type="ECO:0000259" key="1">
    <source>
        <dbReference type="Pfam" id="PF05598"/>
    </source>
</evidence>